<keyword evidence="4" id="KW-0511">Multifunctional enzyme</keyword>
<keyword evidence="1" id="KW-0596">Phosphopantetheine</keyword>
<reference evidence="6 7" key="1">
    <citation type="submission" date="2022-03" db="EMBL/GenBank/DDBJ databases">
        <title>Streptomyces yunnanensis P86,complete genome.</title>
        <authorList>
            <person name="Chen S."/>
            <person name="Zhang Q."/>
        </authorList>
    </citation>
    <scope>NUCLEOTIDE SEQUENCE [LARGE SCALE GENOMIC DNA]</scope>
    <source>
        <strain evidence="6 7">P86</strain>
    </source>
</reference>
<protein>
    <submittedName>
        <fullName evidence="6">Phosphopantetheine-binding protein</fullName>
    </submittedName>
</protein>
<dbReference type="SUPFAM" id="SSF47336">
    <property type="entry name" value="ACP-like"/>
    <property type="match status" value="1"/>
</dbReference>
<dbReference type="SMART" id="SM00823">
    <property type="entry name" value="PKS_PP"/>
    <property type="match status" value="1"/>
</dbReference>
<dbReference type="InterPro" id="IPR009081">
    <property type="entry name" value="PP-bd_ACP"/>
</dbReference>
<accession>A0ABY7ZZJ0</accession>
<dbReference type="InterPro" id="IPR050091">
    <property type="entry name" value="PKS_NRPS_Biosynth_Enz"/>
</dbReference>
<dbReference type="PANTHER" id="PTHR43775">
    <property type="entry name" value="FATTY ACID SYNTHASE"/>
    <property type="match status" value="1"/>
</dbReference>
<dbReference type="PANTHER" id="PTHR43775:SF51">
    <property type="entry name" value="INACTIVE PHENOLPHTHIOCEROL SYNTHESIS POLYKETIDE SYNTHASE TYPE I PKS1-RELATED"/>
    <property type="match status" value="1"/>
</dbReference>
<keyword evidence="3" id="KW-0808">Transferase</keyword>
<keyword evidence="2" id="KW-0597">Phosphoprotein</keyword>
<dbReference type="Proteomes" id="UP001218629">
    <property type="component" value="Chromosome"/>
</dbReference>
<evidence type="ECO:0000256" key="1">
    <source>
        <dbReference type="ARBA" id="ARBA00022450"/>
    </source>
</evidence>
<evidence type="ECO:0000259" key="5">
    <source>
        <dbReference type="PROSITE" id="PS50075"/>
    </source>
</evidence>
<evidence type="ECO:0000256" key="4">
    <source>
        <dbReference type="ARBA" id="ARBA00023268"/>
    </source>
</evidence>
<dbReference type="EMBL" id="CP095749">
    <property type="protein sequence ID" value="WEB37923.1"/>
    <property type="molecule type" value="Genomic_DNA"/>
</dbReference>
<evidence type="ECO:0000313" key="6">
    <source>
        <dbReference type="EMBL" id="WEB37923.1"/>
    </source>
</evidence>
<dbReference type="PROSITE" id="PS00012">
    <property type="entry name" value="PHOSPHOPANTETHEINE"/>
    <property type="match status" value="1"/>
</dbReference>
<dbReference type="InterPro" id="IPR006162">
    <property type="entry name" value="Ppantetheine_attach_site"/>
</dbReference>
<evidence type="ECO:0000256" key="2">
    <source>
        <dbReference type="ARBA" id="ARBA00022553"/>
    </source>
</evidence>
<keyword evidence="7" id="KW-1185">Reference proteome</keyword>
<dbReference type="Gene3D" id="1.10.1200.10">
    <property type="entry name" value="ACP-like"/>
    <property type="match status" value="1"/>
</dbReference>
<gene>
    <name evidence="6" type="ORF">MOV08_00280</name>
</gene>
<dbReference type="SMART" id="SM01294">
    <property type="entry name" value="PKS_PP_betabranch"/>
    <property type="match status" value="1"/>
</dbReference>
<proteinExistence type="predicted"/>
<evidence type="ECO:0000256" key="3">
    <source>
        <dbReference type="ARBA" id="ARBA00022679"/>
    </source>
</evidence>
<evidence type="ECO:0000313" key="7">
    <source>
        <dbReference type="Proteomes" id="UP001218629"/>
    </source>
</evidence>
<dbReference type="InterPro" id="IPR036736">
    <property type="entry name" value="ACP-like_sf"/>
</dbReference>
<dbReference type="PROSITE" id="PS50075">
    <property type="entry name" value="CARRIER"/>
    <property type="match status" value="1"/>
</dbReference>
<dbReference type="InterPro" id="IPR020806">
    <property type="entry name" value="PKS_PP-bd"/>
</dbReference>
<organism evidence="6 7">
    <name type="scientific">Streptomyces yunnanensis</name>
    <dbReference type="NCBI Taxonomy" id="156453"/>
    <lineage>
        <taxon>Bacteria</taxon>
        <taxon>Bacillati</taxon>
        <taxon>Actinomycetota</taxon>
        <taxon>Actinomycetes</taxon>
        <taxon>Kitasatosporales</taxon>
        <taxon>Streptomycetaceae</taxon>
        <taxon>Streptomyces</taxon>
    </lineage>
</organism>
<feature type="domain" description="Carrier" evidence="5">
    <location>
        <begin position="1"/>
        <end position="75"/>
    </location>
</feature>
<name>A0ABY7ZZJ0_9ACTN</name>
<dbReference type="RefSeq" id="WP_275305686.1">
    <property type="nucleotide sequence ID" value="NZ_CP095749.1"/>
</dbReference>
<dbReference type="Pfam" id="PF00550">
    <property type="entry name" value="PP-binding"/>
    <property type="match status" value="1"/>
</dbReference>
<sequence>MTLHLIRTEVASVLGYRDSAAIDPDRAFQELGFDSLLAVELRNRLNAMAGVPLPATVIFEHPTPAALAGALLARVVPESSARPPLIAGLEQLEASLTDLTAGSWDELGLDHSAISVRLQTLLAKVREAADAADGPARATGAAGAAGAIESATAEEIFALIDSELGPPQ</sequence>